<dbReference type="Proteomes" id="UP000015104">
    <property type="component" value="Unassembled WGS sequence"/>
</dbReference>
<evidence type="ECO:0000313" key="2">
    <source>
        <dbReference type="EnsemblMetazoa" id="tetur02g00980.1"/>
    </source>
</evidence>
<accession>T1JUH6</accession>
<dbReference type="AlphaFoldDB" id="T1JUH6"/>
<dbReference type="EnsemblMetazoa" id="tetur02g00980.1">
    <property type="protein sequence ID" value="tetur02g00980.1"/>
    <property type="gene ID" value="tetur02g00980"/>
</dbReference>
<evidence type="ECO:0000313" key="3">
    <source>
        <dbReference type="Proteomes" id="UP000015104"/>
    </source>
</evidence>
<reference evidence="3" key="1">
    <citation type="submission" date="2011-08" db="EMBL/GenBank/DDBJ databases">
        <authorList>
            <person name="Rombauts S."/>
        </authorList>
    </citation>
    <scope>NUCLEOTIDE SEQUENCE</scope>
    <source>
        <strain evidence="3">London</strain>
    </source>
</reference>
<organism evidence="2 3">
    <name type="scientific">Tetranychus urticae</name>
    <name type="common">Two-spotted spider mite</name>
    <dbReference type="NCBI Taxonomy" id="32264"/>
    <lineage>
        <taxon>Eukaryota</taxon>
        <taxon>Metazoa</taxon>
        <taxon>Ecdysozoa</taxon>
        <taxon>Arthropoda</taxon>
        <taxon>Chelicerata</taxon>
        <taxon>Arachnida</taxon>
        <taxon>Acari</taxon>
        <taxon>Acariformes</taxon>
        <taxon>Trombidiformes</taxon>
        <taxon>Prostigmata</taxon>
        <taxon>Eleutherengona</taxon>
        <taxon>Raphignathae</taxon>
        <taxon>Tetranychoidea</taxon>
        <taxon>Tetranychidae</taxon>
        <taxon>Tetranychus</taxon>
    </lineage>
</organism>
<dbReference type="HOGENOM" id="CLU_3425230_0_0_1"/>
<proteinExistence type="predicted"/>
<sequence>MANQNINSGVENDQVNQQHNHL</sequence>
<feature type="region of interest" description="Disordered" evidence="1">
    <location>
        <begin position="1"/>
        <end position="22"/>
    </location>
</feature>
<keyword evidence="3" id="KW-1185">Reference proteome</keyword>
<name>T1JUH6_TETUR</name>
<protein>
    <submittedName>
        <fullName evidence="2">Uncharacterized protein</fullName>
    </submittedName>
</protein>
<evidence type="ECO:0000256" key="1">
    <source>
        <dbReference type="SAM" id="MobiDB-lite"/>
    </source>
</evidence>
<reference evidence="2" key="2">
    <citation type="submission" date="2015-06" db="UniProtKB">
        <authorList>
            <consortium name="EnsemblMetazoa"/>
        </authorList>
    </citation>
    <scope>IDENTIFICATION</scope>
</reference>
<dbReference type="EMBL" id="CAEY01000779">
    <property type="status" value="NOT_ANNOTATED_CDS"/>
    <property type="molecule type" value="Genomic_DNA"/>
</dbReference>